<dbReference type="GeneID" id="26633210"/>
<reference evidence="2 3" key="1">
    <citation type="journal article" date="2015" name="Genome Announc.">
        <title>Complete Genome Sequence of Bacillus cereus Group Phage TsarBomba.</title>
        <authorList>
            <person name="Erill I."/>
            <person name="Caruso S.M."/>
        </authorList>
    </citation>
    <scope>NUCLEOTIDE SEQUENCE [LARGE SCALE GENOMIC DNA]</scope>
</reference>
<feature type="compositionally biased region" description="Basic residues" evidence="1">
    <location>
        <begin position="116"/>
        <end position="132"/>
    </location>
</feature>
<name>A0A0K2CZN1_9CAUD</name>
<dbReference type="RefSeq" id="YP_009206926.1">
    <property type="nucleotide sequence ID" value="NC_028890.1"/>
</dbReference>
<gene>
    <name evidence="2" type="ORF">TSARBOMBA_111</name>
</gene>
<dbReference type="EMBL" id="KT224359">
    <property type="protein sequence ID" value="ALA12999.1"/>
    <property type="molecule type" value="Genomic_DNA"/>
</dbReference>
<evidence type="ECO:0000313" key="2">
    <source>
        <dbReference type="EMBL" id="ALA12999.1"/>
    </source>
</evidence>
<protein>
    <submittedName>
        <fullName evidence="2">HTH binding domain protein</fullName>
    </submittedName>
</protein>
<feature type="region of interest" description="Disordered" evidence="1">
    <location>
        <begin position="112"/>
        <end position="132"/>
    </location>
</feature>
<dbReference type="KEGG" id="vg:26633210"/>
<dbReference type="InterPro" id="IPR036390">
    <property type="entry name" value="WH_DNA-bd_sf"/>
</dbReference>
<dbReference type="OrthoDB" id="2009at10239"/>
<evidence type="ECO:0000313" key="3">
    <source>
        <dbReference type="Proteomes" id="UP000204602"/>
    </source>
</evidence>
<dbReference type="SUPFAM" id="SSF46785">
    <property type="entry name" value="Winged helix' DNA-binding domain"/>
    <property type="match status" value="1"/>
</dbReference>
<keyword evidence="3" id="KW-1185">Reference proteome</keyword>
<evidence type="ECO:0000256" key="1">
    <source>
        <dbReference type="SAM" id="MobiDB-lite"/>
    </source>
</evidence>
<dbReference type="Proteomes" id="UP000204602">
    <property type="component" value="Segment"/>
</dbReference>
<proteinExistence type="predicted"/>
<organism evidence="2 3">
    <name type="scientific">Bacillus phage TsarBomba</name>
    <dbReference type="NCBI Taxonomy" id="1690456"/>
    <lineage>
        <taxon>Viruses</taxon>
        <taxon>Duplodnaviria</taxon>
        <taxon>Heunggongvirae</taxon>
        <taxon>Uroviricota</taxon>
        <taxon>Caudoviricetes</taxon>
        <taxon>Herelleviridae</taxon>
        <taxon>Bastillevirinae</taxon>
        <taxon>Tsarbombavirus</taxon>
        <taxon>Tsarbombavirus tsarbomba</taxon>
    </lineage>
</organism>
<sequence>MEYGVYLESSVVDIKPKVLDFLTKLVEKAKQASEYVLTFTKRELSEDFGKDVRTTSRYLKELESRKIIQLKGKRGRGGGTVIMFNSALIRFETSDKALVNSEEPISIDDVLEKKIPTKKKPRKENKRSRRTKQQMLEAQLLQKKHQNNIDEVNDRLEELGGKPNWNWFEQLENPVDDYRTYLLSRLYNRYAVLFTDQHNSDVMNGITDAEKIQMISSSYDVLPERFYGSVRWAQFEKLRQFCDDNGIDPAVYLSAQFNRSIYDASMKKSKKVLPFVNALISDTSYEVFAQYCGFQQKYSTTFRSAQQIPAKFVNDFVVRAIRDGYDERTKGKGLWHYRATLTDFFKEEGFGDTEYALLDFYDMTSENLKAKKVSFKTRNTIKKFVMLQSLIQTGGATNLPEHIILGSEMTQIMLATIAREATPVNPVRWKYEWALGRLAHPTAIEKEQKKIGRDLYYRMVALDETYDVLRLIMEFQGVYLSLADIQEAFKEYGKEKVPVDEFSMLDVDQIVKFMDKVESEEVDHNDITNKKTWELEGKVEEKQSVDEMLENFFN</sequence>
<accession>A0A0K2CZN1</accession>